<evidence type="ECO:0000313" key="3">
    <source>
        <dbReference type="Proteomes" id="UP000291343"/>
    </source>
</evidence>
<dbReference type="InParanoid" id="A0A482XDJ7"/>
<dbReference type="Proteomes" id="UP000291343">
    <property type="component" value="Unassembled WGS sequence"/>
</dbReference>
<sequence length="190" mass="21034">MKKETMRALCILAAISQISFILMVLCGYITIGVGSRLAMEPEEETSTTDKLVTENADEATLKATGHRTEAESHHQKPTGSKVHKVLEDTESKSYHQKPTGSKVHKESVDTIESKNHQHSNAAGLKPHEGKKHKLFNNLVDGEKNKQEEKNPPSTARWCRDVWENFSPEVDVAPYSDISGSVTSSYESTGD</sequence>
<dbReference type="EMBL" id="QKKF02012640">
    <property type="protein sequence ID" value="RZF43558.1"/>
    <property type="molecule type" value="Genomic_DNA"/>
</dbReference>
<dbReference type="AlphaFoldDB" id="A0A482XDJ7"/>
<feature type="compositionally biased region" description="Polar residues" evidence="1">
    <location>
        <begin position="177"/>
        <end position="190"/>
    </location>
</feature>
<dbReference type="OrthoDB" id="6643477at2759"/>
<accession>A0A482XDJ7</accession>
<gene>
    <name evidence="2" type="ORF">LSTR_LSTR012838</name>
</gene>
<proteinExistence type="predicted"/>
<organism evidence="2 3">
    <name type="scientific">Laodelphax striatellus</name>
    <name type="common">Small brown planthopper</name>
    <name type="synonym">Delphax striatella</name>
    <dbReference type="NCBI Taxonomy" id="195883"/>
    <lineage>
        <taxon>Eukaryota</taxon>
        <taxon>Metazoa</taxon>
        <taxon>Ecdysozoa</taxon>
        <taxon>Arthropoda</taxon>
        <taxon>Hexapoda</taxon>
        <taxon>Insecta</taxon>
        <taxon>Pterygota</taxon>
        <taxon>Neoptera</taxon>
        <taxon>Paraneoptera</taxon>
        <taxon>Hemiptera</taxon>
        <taxon>Auchenorrhyncha</taxon>
        <taxon>Fulgoroidea</taxon>
        <taxon>Delphacidae</taxon>
        <taxon>Criomorphinae</taxon>
        <taxon>Laodelphax</taxon>
    </lineage>
</organism>
<feature type="region of interest" description="Disordered" evidence="1">
    <location>
        <begin position="137"/>
        <end position="157"/>
    </location>
</feature>
<name>A0A482XDJ7_LAOST</name>
<evidence type="ECO:0000256" key="1">
    <source>
        <dbReference type="SAM" id="MobiDB-lite"/>
    </source>
</evidence>
<feature type="region of interest" description="Disordered" evidence="1">
    <location>
        <begin position="169"/>
        <end position="190"/>
    </location>
</feature>
<protein>
    <submittedName>
        <fullName evidence="2">Uncharacterized protein</fullName>
    </submittedName>
</protein>
<reference evidence="2 3" key="1">
    <citation type="journal article" date="2017" name="Gigascience">
        <title>Genome sequence of the small brown planthopper, Laodelphax striatellus.</title>
        <authorList>
            <person name="Zhu J."/>
            <person name="Jiang F."/>
            <person name="Wang X."/>
            <person name="Yang P."/>
            <person name="Bao Y."/>
            <person name="Zhao W."/>
            <person name="Wang W."/>
            <person name="Lu H."/>
            <person name="Wang Q."/>
            <person name="Cui N."/>
            <person name="Li J."/>
            <person name="Chen X."/>
            <person name="Luo L."/>
            <person name="Yu J."/>
            <person name="Kang L."/>
            <person name="Cui F."/>
        </authorList>
    </citation>
    <scope>NUCLEOTIDE SEQUENCE [LARGE SCALE GENOMIC DNA]</scope>
    <source>
        <strain evidence="2">Lst14</strain>
    </source>
</reference>
<keyword evidence="3" id="KW-1185">Reference proteome</keyword>
<feature type="compositionally biased region" description="Basic and acidic residues" evidence="1">
    <location>
        <begin position="140"/>
        <end position="150"/>
    </location>
</feature>
<comment type="caution">
    <text evidence="2">The sequence shown here is derived from an EMBL/GenBank/DDBJ whole genome shotgun (WGS) entry which is preliminary data.</text>
</comment>
<evidence type="ECO:0000313" key="2">
    <source>
        <dbReference type="EMBL" id="RZF43558.1"/>
    </source>
</evidence>